<dbReference type="InterPro" id="IPR055066">
    <property type="entry name" value="AASDHPPT_N"/>
</dbReference>
<dbReference type="SUPFAM" id="SSF56214">
    <property type="entry name" value="4'-phosphopantetheinyl transferase"/>
    <property type="match status" value="2"/>
</dbReference>
<dbReference type="PANTHER" id="PTHR12215">
    <property type="entry name" value="PHOSPHOPANTETHEINE TRANSFERASE"/>
    <property type="match status" value="1"/>
</dbReference>
<proteinExistence type="predicted"/>
<evidence type="ECO:0000313" key="4">
    <source>
        <dbReference type="Proteomes" id="UP000305681"/>
    </source>
</evidence>
<dbReference type="Gene3D" id="3.90.470.20">
    <property type="entry name" value="4'-phosphopantetheinyl transferase domain"/>
    <property type="match status" value="1"/>
</dbReference>
<feature type="domain" description="4'-phosphopantetheinyl transferase N-terminal" evidence="2">
    <location>
        <begin position="29"/>
        <end position="107"/>
    </location>
</feature>
<keyword evidence="1 3" id="KW-0808">Transferase</keyword>
<dbReference type="RefSeq" id="WP_139091608.1">
    <property type="nucleotide sequence ID" value="NZ_VDGE01000007.1"/>
</dbReference>
<comment type="caution">
    <text evidence="3">The sequence shown here is derived from an EMBL/GenBank/DDBJ whole genome shotgun (WGS) entry which is preliminary data.</text>
</comment>
<dbReference type="GO" id="GO:0000287">
    <property type="term" value="F:magnesium ion binding"/>
    <property type="evidence" value="ECO:0007669"/>
    <property type="project" value="InterPro"/>
</dbReference>
<dbReference type="InterPro" id="IPR050559">
    <property type="entry name" value="P-Pant_transferase_sf"/>
</dbReference>
<evidence type="ECO:0000256" key="1">
    <source>
        <dbReference type="ARBA" id="ARBA00022679"/>
    </source>
</evidence>
<dbReference type="PANTHER" id="PTHR12215:SF10">
    <property type="entry name" value="L-AMINOADIPATE-SEMIALDEHYDE DEHYDROGENASE-PHOSPHOPANTETHEINYL TRANSFERASE"/>
    <property type="match status" value="1"/>
</dbReference>
<dbReference type="AlphaFoldDB" id="A0A5C4NNY7"/>
<sequence length="207" mass="22241">MPPALPSNGASIWLLDSRSMDLAQISRYQTWLGAAEAARYARFVRPLRQRQFLLGRALLRVAMGKLLEVAPESIVLEERPGQAPLLLSPAGGPYFSISHSGHWVACALSGTTRLGLDIELRDLRRDVLALARQAFGADVAAELESMPLEARLAAFYQRWSEAEARYKLGLDAGACATLAHAELSIVLCSAAPLAQAPALIVQGLAPG</sequence>
<protein>
    <submittedName>
        <fullName evidence="3">4-phosphopantetheinyl transferase</fullName>
    </submittedName>
</protein>
<organism evidence="3 4">
    <name type="scientific">Janthinobacterium lividum</name>
    <dbReference type="NCBI Taxonomy" id="29581"/>
    <lineage>
        <taxon>Bacteria</taxon>
        <taxon>Pseudomonadati</taxon>
        <taxon>Pseudomonadota</taxon>
        <taxon>Betaproteobacteria</taxon>
        <taxon>Burkholderiales</taxon>
        <taxon>Oxalobacteraceae</taxon>
        <taxon>Janthinobacterium</taxon>
    </lineage>
</organism>
<dbReference type="Proteomes" id="UP000305681">
    <property type="component" value="Unassembled WGS sequence"/>
</dbReference>
<name>A0A5C4NNY7_9BURK</name>
<accession>A0A5C4NNY7</accession>
<evidence type="ECO:0000313" key="3">
    <source>
        <dbReference type="EMBL" id="TNC75690.1"/>
    </source>
</evidence>
<dbReference type="GO" id="GO:0008897">
    <property type="term" value="F:holo-[acyl-carrier-protein] synthase activity"/>
    <property type="evidence" value="ECO:0007669"/>
    <property type="project" value="InterPro"/>
</dbReference>
<reference evidence="3 4" key="1">
    <citation type="submission" date="2019-06" db="EMBL/GenBank/DDBJ databases">
        <title>Genome sequence of Janthinobacterium lividum UCD_MED1.</title>
        <authorList>
            <person name="De Leon M.E."/>
            <person name="Jospin G."/>
        </authorList>
    </citation>
    <scope>NUCLEOTIDE SEQUENCE [LARGE SCALE GENOMIC DNA]</scope>
    <source>
        <strain evidence="3 4">UCD_MED1</strain>
    </source>
</reference>
<gene>
    <name evidence="3" type="ORF">FHI69_18935</name>
</gene>
<dbReference type="Pfam" id="PF22624">
    <property type="entry name" value="AASDHPPT_N"/>
    <property type="match status" value="1"/>
</dbReference>
<dbReference type="EMBL" id="VDGE01000007">
    <property type="protein sequence ID" value="TNC75690.1"/>
    <property type="molecule type" value="Genomic_DNA"/>
</dbReference>
<dbReference type="GO" id="GO:0005829">
    <property type="term" value="C:cytosol"/>
    <property type="evidence" value="ECO:0007669"/>
    <property type="project" value="TreeGrafter"/>
</dbReference>
<evidence type="ECO:0000259" key="2">
    <source>
        <dbReference type="Pfam" id="PF22624"/>
    </source>
</evidence>
<dbReference type="GO" id="GO:0019878">
    <property type="term" value="P:lysine biosynthetic process via aminoadipic acid"/>
    <property type="evidence" value="ECO:0007669"/>
    <property type="project" value="TreeGrafter"/>
</dbReference>
<dbReference type="InterPro" id="IPR037143">
    <property type="entry name" value="4-PPantetheinyl_Trfase_dom_sf"/>
</dbReference>